<organism evidence="1 2">
    <name type="scientific">Mobiluncus curtisii</name>
    <dbReference type="NCBI Taxonomy" id="2051"/>
    <lineage>
        <taxon>Bacteria</taxon>
        <taxon>Bacillati</taxon>
        <taxon>Actinomycetota</taxon>
        <taxon>Actinomycetes</taxon>
        <taxon>Actinomycetales</taxon>
        <taxon>Actinomycetaceae</taxon>
        <taxon>Mobiluncus</taxon>
    </lineage>
</organism>
<gene>
    <name evidence="1" type="ORF">NCTC11820_01193</name>
</gene>
<evidence type="ECO:0000313" key="2">
    <source>
        <dbReference type="Proteomes" id="UP000250245"/>
    </source>
</evidence>
<protein>
    <submittedName>
        <fullName evidence="1">Uncharacterized protein</fullName>
    </submittedName>
</protein>
<sequence length="165" mass="18447">MVHFFDGQILTAEDINQYLVNKTNSNAFNVASSRLTGLKEKVSNLHTSNLTVDNLTIPIILTPVPLGADEIGKFPELKCPYGSDCLYMGCEVPYKEFDKIVVPKGSYYTDSIDKACYQILDKPVTQYLFKDDACLVVNENKTFSVGLRVKNQNIPFKITVLNAVQ</sequence>
<dbReference type="AlphaFoldDB" id="A0A2X3APE5"/>
<dbReference type="EMBL" id="UASJ01000001">
    <property type="protein sequence ID" value="SQB64839.1"/>
    <property type="molecule type" value="Genomic_DNA"/>
</dbReference>
<proteinExistence type="predicted"/>
<accession>A0A2X3APE5</accession>
<reference evidence="1 2" key="1">
    <citation type="submission" date="2018-06" db="EMBL/GenBank/DDBJ databases">
        <authorList>
            <consortium name="Pathogen Informatics"/>
            <person name="Doyle S."/>
        </authorList>
    </citation>
    <scope>NUCLEOTIDE SEQUENCE [LARGE SCALE GENOMIC DNA]</scope>
    <source>
        <strain evidence="1 2">NCTC11820</strain>
    </source>
</reference>
<evidence type="ECO:0000313" key="1">
    <source>
        <dbReference type="EMBL" id="SQB64839.1"/>
    </source>
</evidence>
<dbReference type="GeneID" id="55565515"/>
<dbReference type="Proteomes" id="UP000250245">
    <property type="component" value="Unassembled WGS sequence"/>
</dbReference>
<dbReference type="RefSeq" id="WP_013189366.1">
    <property type="nucleotide sequence ID" value="NZ_CP068112.1"/>
</dbReference>
<name>A0A2X3APE5_9ACTO</name>